<keyword evidence="1" id="KW-0812">Transmembrane</keyword>
<keyword evidence="1" id="KW-0472">Membrane</keyword>
<protein>
    <submittedName>
        <fullName evidence="2">Uncharacterized protein</fullName>
    </submittedName>
</protein>
<evidence type="ECO:0000256" key="1">
    <source>
        <dbReference type="SAM" id="Phobius"/>
    </source>
</evidence>
<evidence type="ECO:0000313" key="3">
    <source>
        <dbReference type="Proteomes" id="UP000431826"/>
    </source>
</evidence>
<dbReference type="RefSeq" id="WP_159747728.1">
    <property type="nucleotide sequence ID" value="NZ_BLIR01000003.1"/>
</dbReference>
<sequence>MSFLIEQFECGGIVDRFLEAVRRHRRPAILIAAGLVILLLHGVMYTTVDTGLGNIDLSAPPGEWEQYQVDQDGFTRLMAASSVFPPIGQALLIAGLLGWILEAQRDRRDRD</sequence>
<name>A0A640V259_9ACTN</name>
<keyword evidence="1" id="KW-1133">Transmembrane helix</keyword>
<dbReference type="Proteomes" id="UP000431826">
    <property type="component" value="Unassembled WGS sequence"/>
</dbReference>
<proteinExistence type="predicted"/>
<gene>
    <name evidence="2" type="ORF">Stube_56480</name>
</gene>
<feature type="transmembrane region" description="Helical" evidence="1">
    <location>
        <begin position="28"/>
        <end position="48"/>
    </location>
</feature>
<organism evidence="2 3">
    <name type="scientific">Streptomyces tubercidicus</name>
    <dbReference type="NCBI Taxonomy" id="47759"/>
    <lineage>
        <taxon>Bacteria</taxon>
        <taxon>Bacillati</taxon>
        <taxon>Actinomycetota</taxon>
        <taxon>Actinomycetes</taxon>
        <taxon>Kitasatosporales</taxon>
        <taxon>Streptomycetaceae</taxon>
        <taxon>Streptomyces</taxon>
    </lineage>
</organism>
<keyword evidence="3" id="KW-1185">Reference proteome</keyword>
<accession>A0A640V259</accession>
<reference evidence="2 3" key="1">
    <citation type="submission" date="2019-12" db="EMBL/GenBank/DDBJ databases">
        <title>Whole genome shotgun sequence of Streptomyces tubercidicus NBRC 13090.</title>
        <authorList>
            <person name="Ichikawa N."/>
            <person name="Kimura A."/>
            <person name="Kitahashi Y."/>
            <person name="Komaki H."/>
            <person name="Tamura T."/>
        </authorList>
    </citation>
    <scope>NUCLEOTIDE SEQUENCE [LARGE SCALE GENOMIC DNA]</scope>
    <source>
        <strain evidence="2 3">NBRC 13090</strain>
    </source>
</reference>
<dbReference type="EMBL" id="BLIR01000003">
    <property type="protein sequence ID" value="GFE40975.1"/>
    <property type="molecule type" value="Genomic_DNA"/>
</dbReference>
<dbReference type="GeneID" id="96286709"/>
<evidence type="ECO:0000313" key="2">
    <source>
        <dbReference type="EMBL" id="GFE40975.1"/>
    </source>
</evidence>
<feature type="transmembrane region" description="Helical" evidence="1">
    <location>
        <begin position="83"/>
        <end position="101"/>
    </location>
</feature>
<dbReference type="OrthoDB" id="9790080at2"/>
<comment type="caution">
    <text evidence="2">The sequence shown here is derived from an EMBL/GenBank/DDBJ whole genome shotgun (WGS) entry which is preliminary data.</text>
</comment>
<dbReference type="AlphaFoldDB" id="A0A640V259"/>